<dbReference type="PANTHER" id="PTHR42793">
    <property type="entry name" value="COA BINDING DOMAIN CONTAINING PROTEIN"/>
    <property type="match status" value="1"/>
</dbReference>
<dbReference type="AlphaFoldDB" id="A0A853FBM9"/>
<proteinExistence type="predicted"/>
<dbReference type="Gene3D" id="3.30.470.20">
    <property type="entry name" value="ATP-grasp fold, B domain"/>
    <property type="match status" value="1"/>
</dbReference>
<dbReference type="Pfam" id="PF13549">
    <property type="entry name" value="ATP-grasp_5"/>
    <property type="match status" value="1"/>
</dbReference>
<dbReference type="GO" id="GO:0016874">
    <property type="term" value="F:ligase activity"/>
    <property type="evidence" value="ECO:0007669"/>
    <property type="project" value="UniProtKB-KW"/>
</dbReference>
<dbReference type="Gene3D" id="3.30.1490.20">
    <property type="entry name" value="ATP-grasp fold, A domain"/>
    <property type="match status" value="1"/>
</dbReference>
<feature type="domain" description="CoA-binding" evidence="1">
    <location>
        <begin position="7"/>
        <end position="102"/>
    </location>
</feature>
<dbReference type="Proteomes" id="UP000580517">
    <property type="component" value="Unassembled WGS sequence"/>
</dbReference>
<dbReference type="RefSeq" id="WP_129967875.1">
    <property type="nucleotide sequence ID" value="NZ_JACCEW010000001.1"/>
</dbReference>
<accession>A0A853FBM9</accession>
<sequence length="708" mass="73217">MSTIDSLFRPRSVAIVGASADPAKTSGKPLAYLRKHGYAGAIYPVNPKVSHIDGVPCFPDIASLPQPPDVAIVMLSADRAIEAVRELAAKGTAAAIVLASGYAELGEDGARRQQALKQAAGSMRLLGPNTIGLVNLTDGIPLSASGALEAGLLPAGNIALVSQSGGILGSLLSRAAAQGIGFSKLVSTSNEADLGLADIIDALVDDAATHVIALYMETLRDPVRFRRVAARARAAGKPIVAFKIGRSESGARSAVSHTGAMSGADRMYEALFSDAGIWRVYDFADLLNVPAALAVGRKLRGKRVAILTSTGGAGTLVADSLGLAGFETPVPDAATSERLRSIQHTQSALDRNPIDVTLAGLDPQVLRSAISALMDSDTYDGIVAVVGSSALAQPDLMADAIGACLHLSAKPVIAYVSPHAPHITARLNQRGIPAFNAPEACAAAFLAMHALPGGPASGGSEAQMEGAREAVNTPNGGPSLLPAGLAQASGTLDEASSKLLFARFGIPSTRETVVHDEVQAQAAAVQFGGSIALKILSADITHKRDVGGVALGLDAQSVGPALASMRRQVLESTGHAPRAFLVQEMITDADELLLGLARDSLGSAILLGAGGTHTELLSDTQLRMQPLDRALRFDEAMDMLRSLKTWSLLTGYRGQPPRDVQAMARCIQSFSEMVLALGDRLREAEINPMFVRGAGKGVVAGDGVVVID</sequence>
<dbReference type="SUPFAM" id="SSF51735">
    <property type="entry name" value="NAD(P)-binding Rossmann-fold domains"/>
    <property type="match status" value="1"/>
</dbReference>
<dbReference type="PANTHER" id="PTHR42793:SF4">
    <property type="entry name" value="BLL6376 PROTEIN"/>
    <property type="match status" value="1"/>
</dbReference>
<dbReference type="OrthoDB" id="8664175at2"/>
<dbReference type="InterPro" id="IPR016102">
    <property type="entry name" value="Succinyl-CoA_synth-like"/>
</dbReference>
<dbReference type="InterPro" id="IPR013815">
    <property type="entry name" value="ATP_grasp_subdomain_1"/>
</dbReference>
<keyword evidence="3" id="KW-1185">Reference proteome</keyword>
<dbReference type="EMBL" id="JACCEW010000001">
    <property type="protein sequence ID" value="NYT35951.1"/>
    <property type="molecule type" value="Genomic_DNA"/>
</dbReference>
<dbReference type="SUPFAM" id="SSF56059">
    <property type="entry name" value="Glutathione synthetase ATP-binding domain-like"/>
    <property type="match status" value="1"/>
</dbReference>
<dbReference type="SUPFAM" id="SSF52210">
    <property type="entry name" value="Succinyl-CoA synthetase domains"/>
    <property type="match status" value="2"/>
</dbReference>
<organism evidence="2 3">
    <name type="scientific">Allopusillimonas soli</name>
    <dbReference type="NCBI Taxonomy" id="659016"/>
    <lineage>
        <taxon>Bacteria</taxon>
        <taxon>Pseudomonadati</taxon>
        <taxon>Pseudomonadota</taxon>
        <taxon>Betaproteobacteria</taxon>
        <taxon>Burkholderiales</taxon>
        <taxon>Alcaligenaceae</taxon>
        <taxon>Allopusillimonas</taxon>
    </lineage>
</organism>
<dbReference type="Gene3D" id="3.40.50.720">
    <property type="entry name" value="NAD(P)-binding Rossmann-like Domain"/>
    <property type="match status" value="1"/>
</dbReference>
<dbReference type="InterPro" id="IPR032875">
    <property type="entry name" value="Succ_CoA_lig_flav_dom"/>
</dbReference>
<gene>
    <name evidence="2" type="ORF">H0A68_03635</name>
</gene>
<dbReference type="Pfam" id="PF13607">
    <property type="entry name" value="Succ_CoA_lig"/>
    <property type="match status" value="1"/>
</dbReference>
<dbReference type="SMART" id="SM00881">
    <property type="entry name" value="CoA_binding"/>
    <property type="match status" value="1"/>
</dbReference>
<reference evidence="2 3" key="1">
    <citation type="submission" date="2020-07" db="EMBL/GenBank/DDBJ databases">
        <title>Taxonomic revisions and descriptions of new bacterial species based on genomic comparisons in the high-G+C-content subgroup of the family Alcaligenaceae.</title>
        <authorList>
            <person name="Szabo A."/>
            <person name="Felfoldi T."/>
        </authorList>
    </citation>
    <scope>NUCLEOTIDE SEQUENCE [LARGE SCALE GENOMIC DNA]</scope>
    <source>
        <strain evidence="2 3">DSM 25264</strain>
    </source>
</reference>
<dbReference type="InterPro" id="IPR036291">
    <property type="entry name" value="NAD(P)-bd_dom_sf"/>
</dbReference>
<dbReference type="InterPro" id="IPR003781">
    <property type="entry name" value="CoA-bd"/>
</dbReference>
<evidence type="ECO:0000259" key="1">
    <source>
        <dbReference type="SMART" id="SM00881"/>
    </source>
</evidence>
<dbReference type="Gene3D" id="3.40.50.261">
    <property type="entry name" value="Succinyl-CoA synthetase domains"/>
    <property type="match status" value="2"/>
</dbReference>
<comment type="caution">
    <text evidence="2">The sequence shown here is derived from an EMBL/GenBank/DDBJ whole genome shotgun (WGS) entry which is preliminary data.</text>
</comment>
<dbReference type="Pfam" id="PF13380">
    <property type="entry name" value="CoA_binding_2"/>
    <property type="match status" value="1"/>
</dbReference>
<evidence type="ECO:0000313" key="3">
    <source>
        <dbReference type="Proteomes" id="UP000580517"/>
    </source>
</evidence>
<protein>
    <submittedName>
        <fullName evidence="2">Acetate--CoA ligase family protein</fullName>
    </submittedName>
</protein>
<evidence type="ECO:0000313" key="2">
    <source>
        <dbReference type="EMBL" id="NYT35951.1"/>
    </source>
</evidence>
<dbReference type="GO" id="GO:0005524">
    <property type="term" value="F:ATP binding"/>
    <property type="evidence" value="ECO:0007669"/>
    <property type="project" value="InterPro"/>
</dbReference>
<name>A0A853FBM9_9BURK</name>
<keyword evidence="2" id="KW-0436">Ligase</keyword>